<keyword evidence="3" id="KW-0804">Transcription</keyword>
<keyword evidence="2" id="KW-0238">DNA-binding</keyword>
<evidence type="ECO:0000313" key="5">
    <source>
        <dbReference type="EMBL" id="AQP45350.1"/>
    </source>
</evidence>
<evidence type="ECO:0000256" key="2">
    <source>
        <dbReference type="ARBA" id="ARBA00023125"/>
    </source>
</evidence>
<sequence>MDWCAPPSGVSDTPRRRNGEDERGRRLAETAPSDLLIATAIAERDPEGARFLMMRHVRTTREWLEGIWPEPLVT</sequence>
<keyword evidence="6" id="KW-1185">Reference proteome</keyword>
<accession>A0A1Q2CH18</accession>
<feature type="compositionally biased region" description="Basic and acidic residues" evidence="4">
    <location>
        <begin position="13"/>
        <end position="28"/>
    </location>
</feature>
<evidence type="ECO:0000256" key="3">
    <source>
        <dbReference type="ARBA" id="ARBA00023163"/>
    </source>
</evidence>
<evidence type="ECO:0000313" key="6">
    <source>
        <dbReference type="Proteomes" id="UP000188324"/>
    </source>
</evidence>
<dbReference type="GO" id="GO:0003677">
    <property type="term" value="F:DNA binding"/>
    <property type="evidence" value="ECO:0007669"/>
    <property type="project" value="UniProtKB-KW"/>
</dbReference>
<evidence type="ECO:0000256" key="1">
    <source>
        <dbReference type="ARBA" id="ARBA00023015"/>
    </source>
</evidence>
<organism evidence="5 6">
    <name type="scientific">Tessaracoccus flavus</name>
    <dbReference type="NCBI Taxonomy" id="1610493"/>
    <lineage>
        <taxon>Bacteria</taxon>
        <taxon>Bacillati</taxon>
        <taxon>Actinomycetota</taxon>
        <taxon>Actinomycetes</taxon>
        <taxon>Propionibacteriales</taxon>
        <taxon>Propionibacteriaceae</taxon>
        <taxon>Tessaracoccus</taxon>
    </lineage>
</organism>
<dbReference type="Gene3D" id="1.20.120.530">
    <property type="entry name" value="GntR ligand-binding domain-like"/>
    <property type="match status" value="1"/>
</dbReference>
<evidence type="ECO:0000256" key="4">
    <source>
        <dbReference type="SAM" id="MobiDB-lite"/>
    </source>
</evidence>
<dbReference type="InterPro" id="IPR008920">
    <property type="entry name" value="TF_FadR/GntR_C"/>
</dbReference>
<keyword evidence="1" id="KW-0805">Transcription regulation</keyword>
<proteinExistence type="predicted"/>
<dbReference type="KEGG" id="tfl:RPIT_11535"/>
<dbReference type="OrthoDB" id="155424at2"/>
<protein>
    <submittedName>
        <fullName evidence="5">Uncharacterized protein</fullName>
    </submittedName>
</protein>
<name>A0A1Q2CH18_9ACTN</name>
<gene>
    <name evidence="5" type="ORF">RPIT_11535</name>
</gene>
<dbReference type="EMBL" id="CP019605">
    <property type="protein sequence ID" value="AQP45350.1"/>
    <property type="molecule type" value="Genomic_DNA"/>
</dbReference>
<dbReference type="RefSeq" id="WP_077343340.1">
    <property type="nucleotide sequence ID" value="NZ_CP019605.1"/>
</dbReference>
<dbReference type="Proteomes" id="UP000188324">
    <property type="component" value="Chromosome"/>
</dbReference>
<feature type="region of interest" description="Disordered" evidence="4">
    <location>
        <begin position="1"/>
        <end position="30"/>
    </location>
</feature>
<dbReference type="AlphaFoldDB" id="A0A1Q2CH18"/>
<dbReference type="SUPFAM" id="SSF48008">
    <property type="entry name" value="GntR ligand-binding domain-like"/>
    <property type="match status" value="1"/>
</dbReference>
<reference evidence="5 6" key="1">
    <citation type="journal article" date="2016" name="Int. J. Syst. Evol. Microbiol.">
        <title>Tessaracoccus flavus sp. nov., isolated from the drainage system of a lindane-producing factory.</title>
        <authorList>
            <person name="Kumari R."/>
            <person name="Singh P."/>
            <person name="Schumann P."/>
            <person name="Lal R."/>
        </authorList>
    </citation>
    <scope>NUCLEOTIDE SEQUENCE [LARGE SCALE GENOMIC DNA]</scope>
    <source>
        <strain evidence="5 6">RP1T</strain>
    </source>
</reference>